<feature type="domain" description="N-acetyltransferase" evidence="1">
    <location>
        <begin position="13"/>
        <end position="159"/>
    </location>
</feature>
<dbReference type="PANTHER" id="PTHR43792">
    <property type="entry name" value="GNAT FAMILY, PUTATIVE (AFU_ORTHOLOGUE AFUA_3G00765)-RELATED-RELATED"/>
    <property type="match status" value="1"/>
</dbReference>
<organism evidence="2 3">
    <name type="scientific">Blastococcus mobilis</name>
    <dbReference type="NCBI Taxonomy" id="1938746"/>
    <lineage>
        <taxon>Bacteria</taxon>
        <taxon>Bacillati</taxon>
        <taxon>Actinomycetota</taxon>
        <taxon>Actinomycetes</taxon>
        <taxon>Geodermatophilales</taxon>
        <taxon>Geodermatophilaceae</taxon>
        <taxon>Blastococcus</taxon>
    </lineage>
</organism>
<keyword evidence="3" id="KW-1185">Reference proteome</keyword>
<dbReference type="InterPro" id="IPR000182">
    <property type="entry name" value="GNAT_dom"/>
</dbReference>
<dbReference type="InterPro" id="IPR016181">
    <property type="entry name" value="Acyl_CoA_acyltransferase"/>
</dbReference>
<dbReference type="Gene3D" id="3.40.630.30">
    <property type="match status" value="1"/>
</dbReference>
<dbReference type="GO" id="GO:0016747">
    <property type="term" value="F:acyltransferase activity, transferring groups other than amino-acyl groups"/>
    <property type="evidence" value="ECO:0007669"/>
    <property type="project" value="InterPro"/>
</dbReference>
<evidence type="ECO:0000313" key="2">
    <source>
        <dbReference type="EMBL" id="SNR78923.1"/>
    </source>
</evidence>
<dbReference type="RefSeq" id="WP_089338215.1">
    <property type="nucleotide sequence ID" value="NZ_FZNO01000025.1"/>
</dbReference>
<evidence type="ECO:0000259" key="1">
    <source>
        <dbReference type="Pfam" id="PF13302"/>
    </source>
</evidence>
<evidence type="ECO:0000313" key="3">
    <source>
        <dbReference type="Proteomes" id="UP000198403"/>
    </source>
</evidence>
<accession>A0A238Z7U5</accession>
<dbReference type="PANTHER" id="PTHR43792:SF1">
    <property type="entry name" value="N-ACETYLTRANSFERASE DOMAIN-CONTAINING PROTEIN"/>
    <property type="match status" value="1"/>
</dbReference>
<dbReference type="EMBL" id="FZNO01000025">
    <property type="protein sequence ID" value="SNR78923.1"/>
    <property type="molecule type" value="Genomic_DNA"/>
</dbReference>
<dbReference type="OrthoDB" id="3533156at2"/>
<dbReference type="InterPro" id="IPR051531">
    <property type="entry name" value="N-acetyltransferase"/>
</dbReference>
<sequence length="197" mass="21434">MDTRDLRHLTTPRLRLDAVVPDDLDEQFALMSDPGVWAHLPSGRHTEPMRTMEGIRDSVGHWERDGLGYWTARLGIDLPGTPLRAGAVVGTGGCALRVGTSWWNLYYRFTPAAWGLGLAAELVDAALDAARLVAPERPVIAYLLEHNVESRGRAERSGLTLVWRGPDAGNPDPAAVRLVYADRPLTADLLAGVTAHA</sequence>
<dbReference type="Pfam" id="PF13302">
    <property type="entry name" value="Acetyltransf_3"/>
    <property type="match status" value="1"/>
</dbReference>
<reference evidence="2 3" key="1">
    <citation type="submission" date="2017-06" db="EMBL/GenBank/DDBJ databases">
        <authorList>
            <person name="Kim H.J."/>
            <person name="Triplett B.A."/>
        </authorList>
    </citation>
    <scope>NUCLEOTIDE SEQUENCE [LARGE SCALE GENOMIC DNA]</scope>
    <source>
        <strain evidence="2 3">DSM 44272</strain>
    </source>
</reference>
<dbReference type="AlphaFoldDB" id="A0A238Z7U5"/>
<proteinExistence type="predicted"/>
<keyword evidence="2" id="KW-0808">Transferase</keyword>
<protein>
    <submittedName>
        <fullName evidence="2">Protein N-acetyltransferase, RimJ/RimL family</fullName>
    </submittedName>
</protein>
<dbReference type="Proteomes" id="UP000198403">
    <property type="component" value="Unassembled WGS sequence"/>
</dbReference>
<dbReference type="SUPFAM" id="SSF55729">
    <property type="entry name" value="Acyl-CoA N-acyltransferases (Nat)"/>
    <property type="match status" value="1"/>
</dbReference>
<gene>
    <name evidence="2" type="ORF">SAMN06272737_12575</name>
</gene>
<name>A0A238Z7U5_9ACTN</name>